<sequence>MAAADALPELVMLRILELLPLRDRLRAARLGQAGTGSFCGAVRSSFRVFPRSRPPSSASSCVQA</sequence>
<evidence type="ECO:0000313" key="1">
    <source>
        <dbReference type="Ensembl" id="ENSMGAP00000027909.1"/>
    </source>
</evidence>
<keyword evidence="2" id="KW-1185">Reference proteome</keyword>
<name>A0A803Y812_MELGA</name>
<evidence type="ECO:0000313" key="2">
    <source>
        <dbReference type="Proteomes" id="UP000001645"/>
    </source>
</evidence>
<reference evidence="1" key="1">
    <citation type="journal article" date="2010" name="PLoS Biol.">
        <title>Multi-platform next-generation sequencing of the domestic turkey (Meleagris gallopavo): genome assembly and analysis.</title>
        <authorList>
            <person name="Dalloul R.A."/>
            <person name="Long J.A."/>
            <person name="Zimin A.V."/>
            <person name="Aslam L."/>
            <person name="Beal K."/>
            <person name="Blomberg L.A."/>
            <person name="Bouffard P."/>
            <person name="Burt D.W."/>
            <person name="Crasta O."/>
            <person name="Crooijmans R.P."/>
            <person name="Cooper K."/>
            <person name="Coulombe R.A."/>
            <person name="De S."/>
            <person name="Delany M.E."/>
            <person name="Dodgson J.B."/>
            <person name="Dong J.J."/>
            <person name="Evans C."/>
            <person name="Frederickson K.M."/>
            <person name="Flicek P."/>
            <person name="Florea L."/>
            <person name="Folkerts O."/>
            <person name="Groenen M.A."/>
            <person name="Harkins T.T."/>
            <person name="Herrero J."/>
            <person name="Hoffmann S."/>
            <person name="Megens H.J."/>
            <person name="Jiang A."/>
            <person name="de Jong P."/>
            <person name="Kaiser P."/>
            <person name="Kim H."/>
            <person name="Kim K.W."/>
            <person name="Kim S."/>
            <person name="Langenberger D."/>
            <person name="Lee M.K."/>
            <person name="Lee T."/>
            <person name="Mane S."/>
            <person name="Marcais G."/>
            <person name="Marz M."/>
            <person name="McElroy A.P."/>
            <person name="Modise T."/>
            <person name="Nefedov M."/>
            <person name="Notredame C."/>
            <person name="Paton I.R."/>
            <person name="Payne W.S."/>
            <person name="Pertea G."/>
            <person name="Prickett D."/>
            <person name="Puiu D."/>
            <person name="Qioa D."/>
            <person name="Raineri E."/>
            <person name="Ruffier M."/>
            <person name="Salzberg S.L."/>
            <person name="Schatz M.C."/>
            <person name="Scheuring C."/>
            <person name="Schmidt C.J."/>
            <person name="Schroeder S."/>
            <person name="Searle S.M."/>
            <person name="Smith E.J."/>
            <person name="Smith J."/>
            <person name="Sonstegard T.S."/>
            <person name="Stadler P.F."/>
            <person name="Tafer H."/>
            <person name="Tu Z.J."/>
            <person name="Van Tassell C.P."/>
            <person name="Vilella A.J."/>
            <person name="Williams K.P."/>
            <person name="Yorke J.A."/>
            <person name="Zhang L."/>
            <person name="Zhang H.B."/>
            <person name="Zhang X."/>
            <person name="Zhang Y."/>
            <person name="Reed K.M."/>
        </authorList>
    </citation>
    <scope>NUCLEOTIDE SEQUENCE [LARGE SCALE GENOMIC DNA]</scope>
</reference>
<dbReference type="GeneTree" id="ENSGT01040000244629"/>
<proteinExistence type="predicted"/>
<organism evidence="1 2">
    <name type="scientific">Meleagris gallopavo</name>
    <name type="common">Wild turkey</name>
    <dbReference type="NCBI Taxonomy" id="9103"/>
    <lineage>
        <taxon>Eukaryota</taxon>
        <taxon>Metazoa</taxon>
        <taxon>Chordata</taxon>
        <taxon>Craniata</taxon>
        <taxon>Vertebrata</taxon>
        <taxon>Euteleostomi</taxon>
        <taxon>Archelosauria</taxon>
        <taxon>Archosauria</taxon>
        <taxon>Dinosauria</taxon>
        <taxon>Saurischia</taxon>
        <taxon>Theropoda</taxon>
        <taxon>Coelurosauria</taxon>
        <taxon>Aves</taxon>
        <taxon>Neognathae</taxon>
        <taxon>Galloanserae</taxon>
        <taxon>Galliformes</taxon>
        <taxon>Phasianidae</taxon>
        <taxon>Meleagridinae</taxon>
        <taxon>Meleagris</taxon>
    </lineage>
</organism>
<reference evidence="1" key="3">
    <citation type="submission" date="2025-09" db="UniProtKB">
        <authorList>
            <consortium name="Ensembl"/>
        </authorList>
    </citation>
    <scope>IDENTIFICATION</scope>
</reference>
<accession>A0A803Y812</accession>
<protein>
    <recommendedName>
        <fullName evidence="3">F-box domain-containing protein</fullName>
    </recommendedName>
</protein>
<dbReference type="AlphaFoldDB" id="A0A803Y812"/>
<dbReference type="Ensembl" id="ENSMGAT00000037822.1">
    <property type="protein sequence ID" value="ENSMGAP00000027909.1"/>
    <property type="gene ID" value="ENSMGAG00000019375.1"/>
</dbReference>
<evidence type="ECO:0008006" key="3">
    <source>
        <dbReference type="Google" id="ProtNLM"/>
    </source>
</evidence>
<dbReference type="InParanoid" id="A0A803Y812"/>
<dbReference type="Proteomes" id="UP000001645">
    <property type="component" value="Unplaced"/>
</dbReference>
<reference evidence="1" key="2">
    <citation type="submission" date="2025-08" db="UniProtKB">
        <authorList>
            <consortium name="Ensembl"/>
        </authorList>
    </citation>
    <scope>IDENTIFICATION</scope>
</reference>